<sequence length="496" mass="54884">MNPDQSPVESKVHTMFSAINFTKNGILDISKSENGSVVVHLELTTPATETYSIKIFNGKIDSETELESVFDLTSIETGNTTSITDVTGSYSFDELTTGDFHVRVLNSNNGDVVSITDIGVNTFNTTEAEQYSIQKEGREVGMCALVPRLNGPMMVGVSFYEKEFDQGFDLAIYTGTALAGNNQNVLIELNDVMQRTSTATSYTNISEDYPTPISIEDGYLRVVRVPLIQGEEYYSKTDIGGNALSGNSMSYDFDKPNYEENLGGWVKLEERLNGHVLFSYQVTTDQKPSLTYAVALNDDDYIQHGANVASLGQYKAESGDIFYADVSELKDGSPITYNDIIGGTYSVRMNQSADTDYNGPNYVMVSDIGQAALSEISYEADITFTDVDYLSENMKIVIHKRLNGLTYIEIDGSDYTDDQTDHDLKLYTGTDHEAIVAREVVRIATIDQSYEGYLEKSPYLDADGAEITFDEIMERAGHYRLLDDNGDEIGYAVLPN</sequence>
<name>A0A1S1YYM4_FLAPC</name>
<evidence type="ECO:0000313" key="2">
    <source>
        <dbReference type="Proteomes" id="UP000179797"/>
    </source>
</evidence>
<comment type="caution">
    <text evidence="1">The sequence shown here is derived from an EMBL/GenBank/DDBJ whole genome shotgun (WGS) entry which is preliminary data.</text>
</comment>
<gene>
    <name evidence="1" type="ORF">NH26_07000</name>
</gene>
<organism evidence="1 2">
    <name type="scientific">Flammeovirga pacifica</name>
    <dbReference type="NCBI Taxonomy" id="915059"/>
    <lineage>
        <taxon>Bacteria</taxon>
        <taxon>Pseudomonadati</taxon>
        <taxon>Bacteroidota</taxon>
        <taxon>Cytophagia</taxon>
        <taxon>Cytophagales</taxon>
        <taxon>Flammeovirgaceae</taxon>
        <taxon>Flammeovirga</taxon>
    </lineage>
</organism>
<dbReference type="Proteomes" id="UP000179797">
    <property type="component" value="Unassembled WGS sequence"/>
</dbReference>
<dbReference type="AlphaFoldDB" id="A0A1S1YYM4"/>
<reference evidence="1 2" key="1">
    <citation type="journal article" date="2012" name="Int. J. Syst. Evol. Microbiol.">
        <title>Flammeovirga pacifica sp. nov., isolated from deep-sea sediment.</title>
        <authorList>
            <person name="Xu H."/>
            <person name="Fu Y."/>
            <person name="Yang N."/>
            <person name="Ding Z."/>
            <person name="Lai Q."/>
            <person name="Zeng R."/>
        </authorList>
    </citation>
    <scope>NUCLEOTIDE SEQUENCE [LARGE SCALE GENOMIC DNA]</scope>
    <source>
        <strain evidence="2">DSM 24597 / LMG 26175 / WPAGA1</strain>
    </source>
</reference>
<protein>
    <submittedName>
        <fullName evidence="1">Uncharacterized protein</fullName>
    </submittedName>
</protein>
<dbReference type="STRING" id="915059.NH26_07000"/>
<evidence type="ECO:0000313" key="1">
    <source>
        <dbReference type="EMBL" id="OHX66114.1"/>
    </source>
</evidence>
<accession>A0A1S1YYM4</accession>
<proteinExistence type="predicted"/>
<dbReference type="EMBL" id="JRYR02000001">
    <property type="protein sequence ID" value="OHX66114.1"/>
    <property type="molecule type" value="Genomic_DNA"/>
</dbReference>
<keyword evidence="2" id="KW-1185">Reference proteome</keyword>